<feature type="chain" id="PRO_5035149616" evidence="2">
    <location>
        <begin position="21"/>
        <end position="275"/>
    </location>
</feature>
<keyword evidence="2" id="KW-0732">Signal</keyword>
<feature type="transmembrane region" description="Helical" evidence="1">
    <location>
        <begin position="36"/>
        <end position="59"/>
    </location>
</feature>
<feature type="non-terminal residue" evidence="3">
    <location>
        <position position="1"/>
    </location>
</feature>
<name>A0A8J7NM67_ATRSP</name>
<protein>
    <submittedName>
        <fullName evidence="3">TECT3 protein</fullName>
    </submittedName>
</protein>
<comment type="caution">
    <text evidence="3">The sequence shown here is derived from an EMBL/GenBank/DDBJ whole genome shotgun (WGS) entry which is preliminary data.</text>
</comment>
<keyword evidence="4" id="KW-1185">Reference proteome</keyword>
<keyword evidence="1" id="KW-0472">Membrane</keyword>
<dbReference type="AlphaFoldDB" id="A0A8J7NM67"/>
<keyword evidence="1" id="KW-1133">Transmembrane helix</keyword>
<sequence length="275" mass="30342">MLLQWTLSLGIFWTIKGTQAENLTTTVHLPRSRPDWILLVTPGCALVLGVLLFSLLVSLQRRSELRKRVALNRRRRLNEALKFGHRLPNSSSNHSRSAMNGTSPVLSKASLDNLSYENVDVNIYSNDFPEPNDYLTADDAVTGGAQPGREADWTRVIVQDCPPAAGEQRCDSGCLLPTSLSLRFLWAHRGHLSLPQAHILGAKLTFHCRLVQVSFADATVLPQSPRGRLRPESKRPLDFFFPFAERAAAAGVGPQGPAWPPLCIAVSLLSLLVYC</sequence>
<reference evidence="3" key="1">
    <citation type="journal article" date="2021" name="Cell">
        <title>Tracing the genetic footprints of vertebrate landing in non-teleost ray-finned fishes.</title>
        <authorList>
            <person name="Bi X."/>
            <person name="Wang K."/>
            <person name="Yang L."/>
            <person name="Pan H."/>
            <person name="Jiang H."/>
            <person name="Wei Q."/>
            <person name="Fang M."/>
            <person name="Yu H."/>
            <person name="Zhu C."/>
            <person name="Cai Y."/>
            <person name="He Y."/>
            <person name="Gan X."/>
            <person name="Zeng H."/>
            <person name="Yu D."/>
            <person name="Zhu Y."/>
            <person name="Jiang H."/>
            <person name="Qiu Q."/>
            <person name="Yang H."/>
            <person name="Zhang Y.E."/>
            <person name="Wang W."/>
            <person name="Zhu M."/>
            <person name="He S."/>
            <person name="Zhang G."/>
        </authorList>
    </citation>
    <scope>NUCLEOTIDE SEQUENCE</scope>
    <source>
        <strain evidence="3">Allg_001</strain>
    </source>
</reference>
<evidence type="ECO:0000256" key="1">
    <source>
        <dbReference type="SAM" id="Phobius"/>
    </source>
</evidence>
<dbReference type="EMBL" id="JAAWVO010027289">
    <property type="protein sequence ID" value="MBN3316152.1"/>
    <property type="molecule type" value="Genomic_DNA"/>
</dbReference>
<keyword evidence="1" id="KW-0812">Transmembrane</keyword>
<evidence type="ECO:0000256" key="2">
    <source>
        <dbReference type="SAM" id="SignalP"/>
    </source>
</evidence>
<evidence type="ECO:0000313" key="4">
    <source>
        <dbReference type="Proteomes" id="UP000736164"/>
    </source>
</evidence>
<accession>A0A8J7NM67</accession>
<evidence type="ECO:0000313" key="3">
    <source>
        <dbReference type="EMBL" id="MBN3316152.1"/>
    </source>
</evidence>
<feature type="signal peptide" evidence="2">
    <location>
        <begin position="1"/>
        <end position="20"/>
    </location>
</feature>
<feature type="non-terminal residue" evidence="3">
    <location>
        <position position="275"/>
    </location>
</feature>
<proteinExistence type="predicted"/>
<organism evidence="3 4">
    <name type="scientific">Atractosteus spatula</name>
    <name type="common">Alligator gar</name>
    <name type="synonym">Lepisosteus spatula</name>
    <dbReference type="NCBI Taxonomy" id="7917"/>
    <lineage>
        <taxon>Eukaryota</taxon>
        <taxon>Metazoa</taxon>
        <taxon>Chordata</taxon>
        <taxon>Craniata</taxon>
        <taxon>Vertebrata</taxon>
        <taxon>Euteleostomi</taxon>
        <taxon>Actinopterygii</taxon>
        <taxon>Neopterygii</taxon>
        <taxon>Holostei</taxon>
        <taxon>Semionotiformes</taxon>
        <taxon>Lepisosteidae</taxon>
        <taxon>Atractosteus</taxon>
    </lineage>
</organism>
<gene>
    <name evidence="3" type="primary">Tctn3</name>
    <name evidence="3" type="ORF">GTO95_0004720</name>
</gene>
<dbReference type="Proteomes" id="UP000736164">
    <property type="component" value="Unassembled WGS sequence"/>
</dbReference>